<feature type="domain" description="Protein kinase" evidence="2">
    <location>
        <begin position="19"/>
        <end position="308"/>
    </location>
</feature>
<feature type="compositionally biased region" description="Basic residues" evidence="1">
    <location>
        <begin position="360"/>
        <end position="370"/>
    </location>
</feature>
<dbReference type="EMBL" id="FZMO01000529">
    <property type="protein sequence ID" value="SNQ51188.1"/>
    <property type="molecule type" value="Genomic_DNA"/>
</dbReference>
<feature type="compositionally biased region" description="Pro residues" evidence="1">
    <location>
        <begin position="323"/>
        <end position="346"/>
    </location>
</feature>
<dbReference type="Proteomes" id="UP000234331">
    <property type="component" value="Unassembled WGS sequence"/>
</dbReference>
<evidence type="ECO:0000259" key="2">
    <source>
        <dbReference type="PROSITE" id="PS50011"/>
    </source>
</evidence>
<dbReference type="RefSeq" id="WP_165818628.1">
    <property type="nucleotide sequence ID" value="NZ_FZMO01000529.1"/>
</dbReference>
<proteinExistence type="predicted"/>
<keyword evidence="4" id="KW-1185">Reference proteome</keyword>
<feature type="region of interest" description="Disordered" evidence="1">
    <location>
        <begin position="317"/>
        <end position="370"/>
    </location>
</feature>
<protein>
    <recommendedName>
        <fullName evidence="2">Protein kinase domain-containing protein</fullName>
    </recommendedName>
</protein>
<accession>A0A2I2KZV0</accession>
<dbReference type="InterPro" id="IPR011009">
    <property type="entry name" value="Kinase-like_dom_sf"/>
</dbReference>
<feature type="compositionally biased region" description="Low complexity" evidence="1">
    <location>
        <begin position="347"/>
        <end position="359"/>
    </location>
</feature>
<evidence type="ECO:0000313" key="3">
    <source>
        <dbReference type="EMBL" id="SNQ51188.1"/>
    </source>
</evidence>
<evidence type="ECO:0000256" key="1">
    <source>
        <dbReference type="SAM" id="MobiDB-lite"/>
    </source>
</evidence>
<name>A0A2I2KZV0_9ACTN</name>
<dbReference type="PROSITE" id="PS50011">
    <property type="entry name" value="PROTEIN_KINASE_DOM"/>
    <property type="match status" value="1"/>
</dbReference>
<dbReference type="InterPro" id="IPR000719">
    <property type="entry name" value="Prot_kinase_dom"/>
</dbReference>
<dbReference type="GO" id="GO:0005524">
    <property type="term" value="F:ATP binding"/>
    <property type="evidence" value="ECO:0007669"/>
    <property type="project" value="InterPro"/>
</dbReference>
<dbReference type="SUPFAM" id="SSF56112">
    <property type="entry name" value="Protein kinase-like (PK-like)"/>
    <property type="match status" value="1"/>
</dbReference>
<reference evidence="3 4" key="1">
    <citation type="submission" date="2017-06" db="EMBL/GenBank/DDBJ databases">
        <authorList>
            <person name="Kim H.J."/>
            <person name="Triplett B.A."/>
        </authorList>
    </citation>
    <scope>NUCLEOTIDE SEQUENCE [LARGE SCALE GENOMIC DNA]</scope>
    <source>
        <strain evidence="3">FRACA_ARgP5</strain>
    </source>
</reference>
<dbReference type="AlphaFoldDB" id="A0A2I2KZV0"/>
<dbReference type="Gene3D" id="1.10.510.10">
    <property type="entry name" value="Transferase(Phosphotransferase) domain 1"/>
    <property type="match status" value="1"/>
</dbReference>
<evidence type="ECO:0000313" key="4">
    <source>
        <dbReference type="Proteomes" id="UP000234331"/>
    </source>
</evidence>
<dbReference type="GO" id="GO:0004672">
    <property type="term" value="F:protein kinase activity"/>
    <property type="evidence" value="ECO:0007669"/>
    <property type="project" value="InterPro"/>
</dbReference>
<gene>
    <name evidence="3" type="ORF">FRACA_630004</name>
</gene>
<organism evidence="3 4">
    <name type="scientific">Frankia canadensis</name>
    <dbReference type="NCBI Taxonomy" id="1836972"/>
    <lineage>
        <taxon>Bacteria</taxon>
        <taxon>Bacillati</taxon>
        <taxon>Actinomycetota</taxon>
        <taxon>Actinomycetes</taxon>
        <taxon>Frankiales</taxon>
        <taxon>Frankiaceae</taxon>
        <taxon>Frankia</taxon>
    </lineage>
</organism>
<sequence>MADVESLSFCRPDGSRVEWEVEMAPGPADETRNFRTRHGRYQNFPLAIRYAIGGESAEFALENAIAMGLRMLRRFDVDRMWPWEEKPRRYPWELSRLVGYDVDCDQPFVITIEFGMPLAGLRSSGTAGSLSSPDDLRAFASGLARGLVVLDRLGVVHRQVRDNTVHWDARSRLVQINRFEYARRVGEPRGRLAQVRVPGERTARDWEAPEQISGGGLVDARDDVFSVGCAILSVTAHGLRLGTDGLPDIAASGIPSLANVLRGVFSPVASRPEAAELLGRLGNAIAPGDLPRPETDGFGEGRAEYDRIVVSKNPSWSAFAVSEPPPGPRPPVSPEPSSPGPGPSGPSGPSAPVGPTGPQRRPRRARRGRR</sequence>